<dbReference type="SUPFAM" id="SSF50156">
    <property type="entry name" value="PDZ domain-like"/>
    <property type="match status" value="10"/>
</dbReference>
<dbReference type="WBParaSite" id="jg4969">
    <property type="protein sequence ID" value="jg4969"/>
    <property type="gene ID" value="jg4969"/>
</dbReference>
<feature type="domain" description="PDZ" evidence="6">
    <location>
        <begin position="2223"/>
        <end position="2299"/>
    </location>
</feature>
<feature type="region of interest" description="Disordered" evidence="5">
    <location>
        <begin position="146"/>
        <end position="191"/>
    </location>
</feature>
<feature type="region of interest" description="Disordered" evidence="5">
    <location>
        <begin position="401"/>
        <end position="514"/>
    </location>
</feature>
<feature type="domain" description="PDZ" evidence="6">
    <location>
        <begin position="1412"/>
        <end position="1508"/>
    </location>
</feature>
<feature type="compositionally biased region" description="Polar residues" evidence="5">
    <location>
        <begin position="172"/>
        <end position="181"/>
    </location>
</feature>
<evidence type="ECO:0000256" key="4">
    <source>
        <dbReference type="ARBA" id="ARBA00023136"/>
    </source>
</evidence>
<dbReference type="PANTHER" id="PTHR19964">
    <property type="entry name" value="MULTIPLE PDZ DOMAIN PROTEIN"/>
    <property type="match status" value="1"/>
</dbReference>
<feature type="compositionally biased region" description="Basic and acidic residues" evidence="5">
    <location>
        <begin position="1535"/>
        <end position="1549"/>
    </location>
</feature>
<feature type="compositionally biased region" description="Low complexity" evidence="5">
    <location>
        <begin position="2172"/>
        <end position="2185"/>
    </location>
</feature>
<feature type="compositionally biased region" description="Low complexity" evidence="5">
    <location>
        <begin position="404"/>
        <end position="414"/>
    </location>
</feature>
<feature type="compositionally biased region" description="Low complexity" evidence="5">
    <location>
        <begin position="150"/>
        <end position="165"/>
    </location>
</feature>
<feature type="domain" description="PDZ" evidence="6">
    <location>
        <begin position="1878"/>
        <end position="1961"/>
    </location>
</feature>
<feature type="compositionally biased region" description="Basic and acidic residues" evidence="5">
    <location>
        <begin position="442"/>
        <end position="452"/>
    </location>
</feature>
<evidence type="ECO:0000256" key="3">
    <source>
        <dbReference type="ARBA" id="ARBA00022737"/>
    </source>
</evidence>
<feature type="domain" description="PDZ" evidence="6">
    <location>
        <begin position="576"/>
        <end position="670"/>
    </location>
</feature>
<dbReference type="Gene3D" id="2.30.42.10">
    <property type="match status" value="8"/>
</dbReference>
<accession>A0A915ECS4</accession>
<dbReference type="InterPro" id="IPR036034">
    <property type="entry name" value="PDZ_sf"/>
</dbReference>
<dbReference type="FunFam" id="2.30.42.10:FF:000070">
    <property type="entry name" value="Multiple PDZ domain protein"/>
    <property type="match status" value="1"/>
</dbReference>
<feature type="domain" description="PDZ" evidence="6">
    <location>
        <begin position="882"/>
        <end position="958"/>
    </location>
</feature>
<dbReference type="InterPro" id="IPR001478">
    <property type="entry name" value="PDZ"/>
</dbReference>
<keyword evidence="2" id="KW-0597">Phosphoprotein</keyword>
<feature type="compositionally biased region" description="Basic and acidic residues" evidence="5">
    <location>
        <begin position="481"/>
        <end position="502"/>
    </location>
</feature>
<feature type="compositionally biased region" description="Low complexity" evidence="5">
    <location>
        <begin position="38"/>
        <end position="55"/>
    </location>
</feature>
<dbReference type="Proteomes" id="UP000887574">
    <property type="component" value="Unplaced"/>
</dbReference>
<protein>
    <submittedName>
        <fullName evidence="8">PDZ domain-containing protein</fullName>
    </submittedName>
</protein>
<dbReference type="CDD" id="cd06673">
    <property type="entry name" value="PDZ10_MUPP1-PDZ8_PATJ-like"/>
    <property type="match status" value="1"/>
</dbReference>
<keyword evidence="4" id="KW-0472">Membrane</keyword>
<name>A0A915ECS4_9BILA</name>
<evidence type="ECO:0000313" key="7">
    <source>
        <dbReference type="Proteomes" id="UP000887574"/>
    </source>
</evidence>
<evidence type="ECO:0000313" key="8">
    <source>
        <dbReference type="WBParaSite" id="jg4969"/>
    </source>
</evidence>
<reference evidence="8" key="1">
    <citation type="submission" date="2022-11" db="UniProtKB">
        <authorList>
            <consortium name="WormBaseParasite"/>
        </authorList>
    </citation>
    <scope>IDENTIFICATION</scope>
</reference>
<feature type="region of interest" description="Disordered" evidence="5">
    <location>
        <begin position="2156"/>
        <end position="2188"/>
    </location>
</feature>
<dbReference type="SMART" id="SM00228">
    <property type="entry name" value="PDZ"/>
    <property type="match status" value="9"/>
</dbReference>
<dbReference type="PANTHER" id="PTHR19964:SF92">
    <property type="entry name" value="PATJ HOMOLOG"/>
    <property type="match status" value="1"/>
</dbReference>
<feature type="compositionally biased region" description="Polar residues" evidence="5">
    <location>
        <begin position="56"/>
        <end position="70"/>
    </location>
</feature>
<feature type="compositionally biased region" description="Basic and acidic residues" evidence="5">
    <location>
        <begin position="234"/>
        <end position="247"/>
    </location>
</feature>
<proteinExistence type="predicted"/>
<dbReference type="CDD" id="cd00136">
    <property type="entry name" value="PDZ_canonical"/>
    <property type="match status" value="1"/>
</dbReference>
<feature type="region of interest" description="Disordered" evidence="5">
    <location>
        <begin position="231"/>
        <end position="250"/>
    </location>
</feature>
<keyword evidence="3" id="KW-0677">Repeat</keyword>
<keyword evidence="7" id="KW-1185">Reference proteome</keyword>
<dbReference type="FunFam" id="2.30.42.10:FF:000038">
    <property type="entry name" value="Multiple PDZ domain protein isoform X1"/>
    <property type="match status" value="1"/>
</dbReference>
<feature type="region of interest" description="Disordered" evidence="5">
    <location>
        <begin position="1794"/>
        <end position="1814"/>
    </location>
</feature>
<feature type="compositionally biased region" description="Polar residues" evidence="5">
    <location>
        <begin position="2156"/>
        <end position="2171"/>
    </location>
</feature>
<comment type="subcellular location">
    <subcellularLocation>
        <location evidence="1">Membrane</location>
    </subcellularLocation>
</comment>
<sequence>MKQLYNWVLRLFGAQVVVVSGSKHSNSKLACLFSNHSSSSSLPSPVSRSSLQSNSTSCKINTARNSLKNNSIRRDSSVNHQDCVQPPARKTGLSAKKSIKHKARCNWWTSTIGKLSKMKKKKKRKSMSRCAKAQITKQQYLFNLDEGSEESSGNSSGASSSYCGSKMHAPPSTCTTRTAVSSGRRAKTTKSLPVRGLNTDRLDYLDEEDKSCPLNGATYRGWPWMRGRQQQVMDRNKSSRVEQEGNQRRYGSIRAQSKRFDEGAYVAFLVKASILHYKYTKDTILKHWSGHQDYIAGSLADRLEEGRLLPCDRILQIGRINVQGMSSQQVAALLRPGQSEPFIQLIVGRPIQLQDTVIDTPFCWTMTTQSSPHPVFTASTSLPPVPVIGNGTLLHAATHKSNHNNHVNSNTDSNKTVEGGHHHHTTSSTPKEVVVAVTDEQDTQKQAEKSLEENEADLNPAGTSGAGGQMRDDQPEEDEDRDNKEEKCFVDSRGDSIDEDNAHQTASTSTSSQPVSLRILQEMALTTFCRENGKGRTMKPSKWSSLEIPKLDWELLSLVTSIKRSATCFLVQQEAAATLTKQANKENKSSKLVCLSWQIEEELQKIEEINGVFVKSLVPNSSAHLSKSIRVHDLIIQVNEKNLENLSHADSVRILIKSGNKCLKMLYEQETATRVDDVQSTLLDYKTYWLNRLGSSEFEIIGVDLRPDNHLEEDGGLGISLEGTVDVVDGHQLCPHHFVEALRSNGPAAKSGVLKSGDELLQVNQTLLYGESHVTVQQNLNRAVQAAGENSYVRLFLCRRVQQVNLYAPSAEQSLPLSYPLLALMQDEHFVKAKSELTLSSLASDPRYNNTSTLLREVSKKLRSRSLEHLSGLAVWNCVPMVVTLEKDAKGLGFSVVDYQDPIHTSESVIVVRSLVPGGAAQADGRIVPGDRLLFVNGEDLSHSNLDRAVAVLKSAPQGPVRLGIAKPVPIDETSGGSSQEEVWIGADFNKRLNPQLYFPFSGTESPATPRSNTSMFTWSPCSSRSLSPCGSPNATASLKGSWAYDVVYLPTHLERHIKVLKGSLPMGVVVDADVDNSINGCLVKSICSKKAIGRDGRIQAGDYIVKSYIQAHQPHRYSMQCHLHYFSRCSALEAEVPEGFVVEETLVSSVNRLSPKVFPKFYRSPVLDEDQNKVIEPIQAELEAQEDASCSQSLTITSNNLNSTATDLHIRTEETEMEKDLTTVASAMIEEETTGGTNYSEITEVSSSSTPSTVVASHSNANICAFPTLYEQFLDVLLQDVFDEALYQFSRSYERMQREETHRRQSSSLPMVEKTKVTTVQEVIVLQATTEEPVELSPPSSSPVTSADIVASQPLDVASPQSPMINRSSLKGGRRELLVYMLHLKCYRRNSQEAGFIPTGMFKDGTSPIEHSPLIKKKSNFWSISIVGGRVEVSQKGGLPGTGNTVFGIFIKSVMAESPAGRSAKMFMGDRVISVNNIDLRSATHEQAVNAIKNATNPVKFVVQSLQSFLPNQMLSGSNSPDLRRKIELIHESPKLTHKIGGDSDSNKESISSASADQPKAALEEEVSNMKRLSNNVQRETRGKQYAATVIEPESAAALEKASDDDEQEDTFFYTKEKIKRKYGSLPGEPILIRLENIPPKGWVSPWLVATGMQQQGKWSSPKMGPATTVGDELLEINAKVLFGLTHLKASDKIRNCCADNELALLILRRPSNFVVDDGAASSTCKGDQLQQTDDGSLDKALIDTIELVNLEIETETIVEAGLVKEELSTIEIMAEEEENALIDETEVETACCSSREPNNNNNEDGACTSSTSQPFVQTVPLTQMPVTNITLQPAVGNQSPNTADFRKKSWQQQQHQLQQAGMCERTVDIETGKETWIEIDKDGKGLGLSIVGGSDTVLGTVIIHEVYPDGAAAVDGRLKPGDQVLEVNSTSLRGISHEQAISLLRRTPAKVRLLIYRDVNLQLSLLDPTQIYNCLSIELTKKPGRGLGISIVGRKNEPGVYISEIVKGGVAEADGRLMQGDQILEVNGQDVTASMQEDVATILKTCTGKVTLKIGRWKLTETANRVHAAQPPTLNAHNQQQLPLQQQQNLESVAASGSNGQQAVSNENNVVITNGNHYHHRTPPTAVQDENQAVIRPDLSPVSEEDLKSIAETTASEDTHAGSVSTSGHSSQQRRPPSQQAQPTKIALSPATAARYAKAAEAAAKTTFRTDLVEEGSESMLIHLRKDEGCQWGMGIGKRQRGILITSLQPGSTAAEHLAVGDRIMGVNGEEVTDQLSAVTLVRDSGNVVALQIARQKHVLNK</sequence>
<dbReference type="CDD" id="cd06674">
    <property type="entry name" value="PDZ11_MUPP1-PDZ9_PATJ-like"/>
    <property type="match status" value="1"/>
</dbReference>
<dbReference type="GO" id="GO:0016020">
    <property type="term" value="C:membrane"/>
    <property type="evidence" value="ECO:0007669"/>
    <property type="project" value="UniProtKB-SubCell"/>
</dbReference>
<feature type="domain" description="PDZ" evidence="6">
    <location>
        <begin position="702"/>
        <end position="783"/>
    </location>
</feature>
<feature type="region of interest" description="Disordered" evidence="5">
    <location>
        <begin position="38"/>
        <end position="96"/>
    </location>
</feature>
<dbReference type="InterPro" id="IPR051342">
    <property type="entry name" value="PDZ_scaffold"/>
</dbReference>
<organism evidence="7 8">
    <name type="scientific">Ditylenchus dipsaci</name>
    <dbReference type="NCBI Taxonomy" id="166011"/>
    <lineage>
        <taxon>Eukaryota</taxon>
        <taxon>Metazoa</taxon>
        <taxon>Ecdysozoa</taxon>
        <taxon>Nematoda</taxon>
        <taxon>Chromadorea</taxon>
        <taxon>Rhabditida</taxon>
        <taxon>Tylenchina</taxon>
        <taxon>Tylenchomorpha</taxon>
        <taxon>Sphaerularioidea</taxon>
        <taxon>Anguinidae</taxon>
        <taxon>Anguininae</taxon>
        <taxon>Ditylenchus</taxon>
    </lineage>
</organism>
<evidence type="ECO:0000259" key="6">
    <source>
        <dbReference type="PROSITE" id="PS50106"/>
    </source>
</evidence>
<dbReference type="CDD" id="cd06669">
    <property type="entry name" value="PDZ5_MUPP1-like"/>
    <property type="match status" value="1"/>
</dbReference>
<dbReference type="Pfam" id="PF00595">
    <property type="entry name" value="PDZ"/>
    <property type="match status" value="7"/>
</dbReference>
<dbReference type="PROSITE" id="PS50106">
    <property type="entry name" value="PDZ"/>
    <property type="match status" value="7"/>
</dbReference>
<feature type="region of interest" description="Disordered" evidence="5">
    <location>
        <begin position="1535"/>
        <end position="1561"/>
    </location>
</feature>
<feature type="domain" description="PDZ" evidence="6">
    <location>
        <begin position="1978"/>
        <end position="2060"/>
    </location>
</feature>
<evidence type="ECO:0000256" key="2">
    <source>
        <dbReference type="ARBA" id="ARBA00022553"/>
    </source>
</evidence>
<evidence type="ECO:0000256" key="1">
    <source>
        <dbReference type="ARBA" id="ARBA00004370"/>
    </source>
</evidence>
<evidence type="ECO:0000256" key="5">
    <source>
        <dbReference type="SAM" id="MobiDB-lite"/>
    </source>
</evidence>